<dbReference type="Proteomes" id="UP001362999">
    <property type="component" value="Unassembled WGS sequence"/>
</dbReference>
<dbReference type="EMBL" id="JAWWNJ010000178">
    <property type="protein sequence ID" value="KAK6974847.1"/>
    <property type="molecule type" value="Genomic_DNA"/>
</dbReference>
<evidence type="ECO:0000313" key="4">
    <source>
        <dbReference type="EMBL" id="KAK6974851.1"/>
    </source>
</evidence>
<name>A0AAV9Z978_9AGAR</name>
<evidence type="ECO:0000313" key="2">
    <source>
        <dbReference type="EMBL" id="KAK6974847.1"/>
    </source>
</evidence>
<evidence type="ECO:0000313" key="5">
    <source>
        <dbReference type="Proteomes" id="UP001362999"/>
    </source>
</evidence>
<gene>
    <name evidence="3" type="ORF">R3P38DRAFT_2811363</name>
    <name evidence="2" type="ORF">R3P38DRAFT_3479555</name>
    <name evidence="4" type="ORF">R3P38DRAFT_3479556</name>
</gene>
<protein>
    <recommendedName>
        <fullName evidence="1">Peptidase S8/S53 domain-containing protein</fullName>
    </recommendedName>
</protein>
<evidence type="ECO:0000259" key="1">
    <source>
        <dbReference type="Pfam" id="PF00082"/>
    </source>
</evidence>
<feature type="domain" description="Peptidase S8/S53" evidence="1">
    <location>
        <begin position="51"/>
        <end position="111"/>
    </location>
</feature>
<dbReference type="GO" id="GO:0004252">
    <property type="term" value="F:serine-type endopeptidase activity"/>
    <property type="evidence" value="ECO:0007669"/>
    <property type="project" value="InterPro"/>
</dbReference>
<dbReference type="InterPro" id="IPR036852">
    <property type="entry name" value="Peptidase_S8/S53_dom_sf"/>
</dbReference>
<dbReference type="GO" id="GO:0006508">
    <property type="term" value="P:proteolysis"/>
    <property type="evidence" value="ECO:0007669"/>
    <property type="project" value="InterPro"/>
</dbReference>
<dbReference type="SUPFAM" id="SSF52743">
    <property type="entry name" value="Subtilisin-like"/>
    <property type="match status" value="1"/>
</dbReference>
<comment type="caution">
    <text evidence="3">The sequence shown here is derived from an EMBL/GenBank/DDBJ whole genome shotgun (WGS) entry which is preliminary data.</text>
</comment>
<dbReference type="InterPro" id="IPR000209">
    <property type="entry name" value="Peptidase_S8/S53_dom"/>
</dbReference>
<evidence type="ECO:0000313" key="3">
    <source>
        <dbReference type="EMBL" id="KAK6974849.1"/>
    </source>
</evidence>
<dbReference type="AlphaFoldDB" id="A0AAV9Z978"/>
<organism evidence="3 5">
    <name type="scientific">Favolaschia claudopus</name>
    <dbReference type="NCBI Taxonomy" id="2862362"/>
    <lineage>
        <taxon>Eukaryota</taxon>
        <taxon>Fungi</taxon>
        <taxon>Dikarya</taxon>
        <taxon>Basidiomycota</taxon>
        <taxon>Agaricomycotina</taxon>
        <taxon>Agaricomycetes</taxon>
        <taxon>Agaricomycetidae</taxon>
        <taxon>Agaricales</taxon>
        <taxon>Marasmiineae</taxon>
        <taxon>Mycenaceae</taxon>
        <taxon>Favolaschia</taxon>
    </lineage>
</organism>
<dbReference type="Gene3D" id="3.40.50.200">
    <property type="entry name" value="Peptidase S8/S53 domain"/>
    <property type="match status" value="1"/>
</dbReference>
<proteinExistence type="predicted"/>
<reference evidence="3 5" key="1">
    <citation type="journal article" date="2024" name="J Genomics">
        <title>Draft genome sequencing and assembly of Favolaschia claudopus CIRM-BRFM 2984 isolated from oak limbs.</title>
        <authorList>
            <person name="Navarro D."/>
            <person name="Drula E."/>
            <person name="Chaduli D."/>
            <person name="Cazenave R."/>
            <person name="Ahrendt S."/>
            <person name="Wang J."/>
            <person name="Lipzen A."/>
            <person name="Daum C."/>
            <person name="Barry K."/>
            <person name="Grigoriev I.V."/>
            <person name="Favel A."/>
            <person name="Rosso M.N."/>
            <person name="Martin F."/>
        </authorList>
    </citation>
    <scope>NUCLEOTIDE SEQUENCE [LARGE SCALE GENOMIC DNA]</scope>
    <source>
        <strain evidence="3 5">CIRM-BRFM 2984</strain>
    </source>
</reference>
<sequence length="139" mass="15133">MSKAMAYLAWLGPEIFKPGARARQSQKNGLAWPAQAMAWLGWLLALSQGRQNTNDLLRSKLEIENQPFQDYEGDSGSSMATPLVSGVIAAILSEQGPTTPASMKELLLTEYVTVGAVRNVPPKSPDRLLLAAKLWPKVL</sequence>
<dbReference type="EMBL" id="JAWWNJ010000178">
    <property type="protein sequence ID" value="KAK6974849.1"/>
    <property type="molecule type" value="Genomic_DNA"/>
</dbReference>
<dbReference type="EMBL" id="JAWWNJ010000178">
    <property type="protein sequence ID" value="KAK6974851.1"/>
    <property type="molecule type" value="Genomic_DNA"/>
</dbReference>
<accession>A0AAV9Z978</accession>
<dbReference type="Pfam" id="PF00082">
    <property type="entry name" value="Peptidase_S8"/>
    <property type="match status" value="1"/>
</dbReference>
<keyword evidence="5" id="KW-1185">Reference proteome</keyword>